<evidence type="ECO:0000259" key="13">
    <source>
        <dbReference type="Pfam" id="PF06974"/>
    </source>
</evidence>
<evidence type="ECO:0000256" key="10">
    <source>
        <dbReference type="ARBA" id="ARBA00048109"/>
    </source>
</evidence>
<gene>
    <name evidence="14" type="ORF">K9U37_04655</name>
</gene>
<dbReference type="InterPro" id="IPR009721">
    <property type="entry name" value="O-acyltransferase_WSD1_C"/>
</dbReference>
<dbReference type="InterPro" id="IPR004255">
    <property type="entry name" value="O-acyltransferase_WSD1_N"/>
</dbReference>
<dbReference type="InterPro" id="IPR023213">
    <property type="entry name" value="CAT-like_dom_sf"/>
</dbReference>
<organism evidence="14 15">
    <name type="scientific">Candidatus Mycolicibacterium alkanivorans</name>
    <dbReference type="NCBI Taxonomy" id="2954114"/>
    <lineage>
        <taxon>Bacteria</taxon>
        <taxon>Bacillati</taxon>
        <taxon>Actinomycetota</taxon>
        <taxon>Actinomycetes</taxon>
        <taxon>Mycobacteriales</taxon>
        <taxon>Mycobacteriaceae</taxon>
        <taxon>Mycolicibacterium</taxon>
    </lineage>
</organism>
<evidence type="ECO:0000256" key="6">
    <source>
        <dbReference type="ARBA" id="ARBA00022679"/>
    </source>
</evidence>
<keyword evidence="5 11" id="KW-0444">Lipid biosynthesis</keyword>
<dbReference type="Pfam" id="PF06974">
    <property type="entry name" value="WS_DGAT_C"/>
    <property type="match status" value="1"/>
</dbReference>
<evidence type="ECO:0000256" key="11">
    <source>
        <dbReference type="RuleBase" id="RU361241"/>
    </source>
</evidence>
<dbReference type="EC" id="2.3.1.20" evidence="4 11"/>
<evidence type="ECO:0000313" key="15">
    <source>
        <dbReference type="Proteomes" id="UP001139068"/>
    </source>
</evidence>
<evidence type="ECO:0000256" key="9">
    <source>
        <dbReference type="ARBA" id="ARBA00023315"/>
    </source>
</evidence>
<comment type="catalytic activity">
    <reaction evidence="10 11">
        <text>an acyl-CoA + a 1,2-diacyl-sn-glycerol = a triacyl-sn-glycerol + CoA</text>
        <dbReference type="Rhea" id="RHEA:10868"/>
        <dbReference type="ChEBI" id="CHEBI:17815"/>
        <dbReference type="ChEBI" id="CHEBI:57287"/>
        <dbReference type="ChEBI" id="CHEBI:58342"/>
        <dbReference type="ChEBI" id="CHEBI:64615"/>
        <dbReference type="EC" id="2.3.1.20"/>
    </reaction>
</comment>
<protein>
    <recommendedName>
        <fullName evidence="4 11">Diacylglycerol O-acyltransferase</fullName>
        <ecNumber evidence="4 11">2.3.1.20</ecNumber>
    </recommendedName>
</protein>
<dbReference type="Proteomes" id="UP001139068">
    <property type="component" value="Unassembled WGS sequence"/>
</dbReference>
<comment type="pathway">
    <text evidence="2">Lipid metabolism.</text>
</comment>
<keyword evidence="7 11" id="KW-0319">Glycerol metabolism</keyword>
<keyword evidence="9 11" id="KW-0012">Acyltransferase</keyword>
<evidence type="ECO:0000256" key="5">
    <source>
        <dbReference type="ARBA" id="ARBA00022516"/>
    </source>
</evidence>
<evidence type="ECO:0000256" key="8">
    <source>
        <dbReference type="ARBA" id="ARBA00023098"/>
    </source>
</evidence>
<evidence type="ECO:0000313" key="14">
    <source>
        <dbReference type="EMBL" id="MCI4674263.1"/>
    </source>
</evidence>
<dbReference type="RefSeq" id="WP_243070718.1">
    <property type="nucleotide sequence ID" value="NZ_JAIVFL010000001.1"/>
</dbReference>
<dbReference type="SUPFAM" id="SSF52777">
    <property type="entry name" value="CoA-dependent acyltransferases"/>
    <property type="match status" value="1"/>
</dbReference>
<keyword evidence="6 11" id="KW-0808">Transferase</keyword>
<dbReference type="PANTHER" id="PTHR31650">
    <property type="entry name" value="O-ACYLTRANSFERASE (WSD1-LIKE) FAMILY PROTEIN"/>
    <property type="match status" value="1"/>
</dbReference>
<comment type="similarity">
    <text evidence="3 11">Belongs to the long-chain O-acyltransferase family.</text>
</comment>
<comment type="caution">
    <text evidence="14">The sequence shown here is derived from an EMBL/GenBank/DDBJ whole genome shotgun (WGS) entry which is preliminary data.</text>
</comment>
<evidence type="ECO:0000256" key="1">
    <source>
        <dbReference type="ARBA" id="ARBA00004771"/>
    </source>
</evidence>
<keyword evidence="8 11" id="KW-0443">Lipid metabolism</keyword>
<proteinExistence type="inferred from homology"/>
<feature type="domain" description="O-acyltransferase WSD1 C-terminal" evidence="13">
    <location>
        <begin position="312"/>
        <end position="457"/>
    </location>
</feature>
<dbReference type="Pfam" id="PF03007">
    <property type="entry name" value="WS_DGAT_cat"/>
    <property type="match status" value="1"/>
</dbReference>
<evidence type="ECO:0000259" key="12">
    <source>
        <dbReference type="Pfam" id="PF03007"/>
    </source>
</evidence>
<evidence type="ECO:0000256" key="7">
    <source>
        <dbReference type="ARBA" id="ARBA00022798"/>
    </source>
</evidence>
<sequence length="475" mass="50887">MRRPQRLSGLDASFLYLETANQPVQVFMVIELDASTIPGGYSYDRLREALAARIQGIPAFREKLSDTFFNLDHPAWAQDSNFDIDRHVHRVGLRAPGGPAELAEICGVLAGLPLDRRAPLWEMWVIEGADGSLDGDRLRVLLKVHHAAADGVTFGDFLSLLCTAEPDPPPTALVQAAAAVGPVAMAVDGLARFVRRPVLLVTRVVPATVSAVVDIVRRTRAGRAMAAPFSAPRTRLNGVISARRNVAFAQLDLDDVKKVKNHFGVTVNDVIMALVSGVIRQFLLERGELPNSSLVALVPASVHEATDQPSRNQVSGMFARLQTQIADPVERLRAVAEANAIAKEQTSAIGPALLQDWFEILGSVTLGIARRIYGLLTRFRPMYNVIVSNVPGPPLKYFLGAELLAAHPFGPVLFGAGLNITLASINGKLDFGLISCPDLVPDLSEMADGLAAGLTELLGSTAESATPSPTRTATG</sequence>
<evidence type="ECO:0000256" key="2">
    <source>
        <dbReference type="ARBA" id="ARBA00005189"/>
    </source>
</evidence>
<dbReference type="PANTHER" id="PTHR31650:SF1">
    <property type="entry name" value="WAX ESTER SYNTHASE_DIACYLGLYCEROL ACYLTRANSFERASE 4-RELATED"/>
    <property type="match status" value="1"/>
</dbReference>
<evidence type="ECO:0000256" key="3">
    <source>
        <dbReference type="ARBA" id="ARBA00009587"/>
    </source>
</evidence>
<accession>A0ABS9YSR1</accession>
<comment type="pathway">
    <text evidence="1 11">Glycerolipid metabolism; triacylglycerol biosynthesis.</text>
</comment>
<name>A0ABS9YSR1_9MYCO</name>
<dbReference type="NCBIfam" id="TIGR02946">
    <property type="entry name" value="acyl_WS_DGAT"/>
    <property type="match status" value="1"/>
</dbReference>
<dbReference type="InterPro" id="IPR045034">
    <property type="entry name" value="O-acyltransferase_WSD1-like"/>
</dbReference>
<dbReference type="EMBL" id="JAIVFL010000001">
    <property type="protein sequence ID" value="MCI4674263.1"/>
    <property type="molecule type" value="Genomic_DNA"/>
</dbReference>
<dbReference type="InterPro" id="IPR014292">
    <property type="entry name" value="Acyl_transf_WS/DGAT"/>
</dbReference>
<evidence type="ECO:0000256" key="4">
    <source>
        <dbReference type="ARBA" id="ARBA00013244"/>
    </source>
</evidence>
<feature type="domain" description="O-acyltransferase WSD1-like N-terminal" evidence="12">
    <location>
        <begin position="7"/>
        <end position="271"/>
    </location>
</feature>
<keyword evidence="15" id="KW-1185">Reference proteome</keyword>
<dbReference type="Gene3D" id="3.30.559.10">
    <property type="entry name" value="Chloramphenicol acetyltransferase-like domain"/>
    <property type="match status" value="1"/>
</dbReference>
<reference evidence="14" key="1">
    <citation type="journal article" date="2022" name="ISME J.">
        <title>Identification of active gaseous-alkane degraders at natural gas seeps.</title>
        <authorList>
            <person name="Farhan Ul Haque M."/>
            <person name="Hernandez M."/>
            <person name="Crombie A.T."/>
            <person name="Murrell J.C."/>
        </authorList>
    </citation>
    <scope>NUCLEOTIDE SEQUENCE</scope>
    <source>
        <strain evidence="14">ANDR5</strain>
    </source>
</reference>